<feature type="domain" description="Acyltransferase 3" evidence="2">
    <location>
        <begin position="26"/>
        <end position="354"/>
    </location>
</feature>
<keyword evidence="1" id="KW-0812">Transmembrane</keyword>
<protein>
    <submittedName>
        <fullName evidence="4">Peptidoglycan/LPS O-acetylase OafA/YrhL, contains acyltransferase and SGNH-hydrolase domains</fullName>
    </submittedName>
</protein>
<dbReference type="RefSeq" id="WP_236623364.1">
    <property type="nucleotide sequence ID" value="NZ_BBLU01000004.1"/>
</dbReference>
<dbReference type="STRING" id="1043493.SAMN05421637_1692"/>
<feature type="transmembrane region" description="Helical" evidence="1">
    <location>
        <begin position="51"/>
        <end position="71"/>
    </location>
</feature>
<dbReference type="EMBL" id="FNZI01000003">
    <property type="protein sequence ID" value="SEJ39433.1"/>
    <property type="molecule type" value="Genomic_DNA"/>
</dbReference>
<feature type="transmembrane region" description="Helical" evidence="1">
    <location>
        <begin position="212"/>
        <end position="232"/>
    </location>
</feature>
<dbReference type="PANTHER" id="PTHR23028">
    <property type="entry name" value="ACETYLTRANSFERASE"/>
    <property type="match status" value="1"/>
</dbReference>
<gene>
    <name evidence="4" type="ORF">SAMN05421637_1692</name>
</gene>
<organism evidence="4 5">
    <name type="scientific">Demequina mangrovi</name>
    <dbReference type="NCBI Taxonomy" id="1043493"/>
    <lineage>
        <taxon>Bacteria</taxon>
        <taxon>Bacillati</taxon>
        <taxon>Actinomycetota</taxon>
        <taxon>Actinomycetes</taxon>
        <taxon>Micrococcales</taxon>
        <taxon>Demequinaceae</taxon>
        <taxon>Demequina</taxon>
    </lineage>
</organism>
<evidence type="ECO:0000259" key="2">
    <source>
        <dbReference type="Pfam" id="PF01757"/>
    </source>
</evidence>
<feature type="transmembrane region" description="Helical" evidence="1">
    <location>
        <begin position="376"/>
        <end position="395"/>
    </location>
</feature>
<name>A0A1H6YDS2_9MICO</name>
<keyword evidence="1" id="KW-1133">Transmembrane helix</keyword>
<feature type="transmembrane region" description="Helical" evidence="1">
    <location>
        <begin position="92"/>
        <end position="112"/>
    </location>
</feature>
<keyword evidence="4" id="KW-0808">Transferase</keyword>
<keyword evidence="4" id="KW-0378">Hydrolase</keyword>
<evidence type="ECO:0000256" key="1">
    <source>
        <dbReference type="SAM" id="Phobius"/>
    </source>
</evidence>
<dbReference type="GO" id="GO:0016747">
    <property type="term" value="F:acyltransferase activity, transferring groups other than amino-acyl groups"/>
    <property type="evidence" value="ECO:0007669"/>
    <property type="project" value="InterPro"/>
</dbReference>
<dbReference type="InterPro" id="IPR050879">
    <property type="entry name" value="Acyltransferase_3"/>
</dbReference>
<feature type="transmembrane region" description="Helical" evidence="1">
    <location>
        <begin position="186"/>
        <end position="206"/>
    </location>
</feature>
<dbReference type="AlphaFoldDB" id="A0A1H6YDS2"/>
<dbReference type="Pfam" id="PF19040">
    <property type="entry name" value="SGNH"/>
    <property type="match status" value="1"/>
</dbReference>
<feature type="domain" description="SGNH" evidence="3">
    <location>
        <begin position="451"/>
        <end position="665"/>
    </location>
</feature>
<feature type="transmembrane region" description="Helical" evidence="1">
    <location>
        <begin position="244"/>
        <end position="263"/>
    </location>
</feature>
<reference evidence="5" key="1">
    <citation type="submission" date="2016-10" db="EMBL/GenBank/DDBJ databases">
        <authorList>
            <person name="Varghese N."/>
        </authorList>
    </citation>
    <scope>NUCLEOTIDE SEQUENCE [LARGE SCALE GENOMIC DNA]</scope>
    <source>
        <strain evidence="5">DSM 24868</strain>
    </source>
</reference>
<dbReference type="GO" id="GO:0016020">
    <property type="term" value="C:membrane"/>
    <property type="evidence" value="ECO:0007669"/>
    <property type="project" value="TreeGrafter"/>
</dbReference>
<dbReference type="Proteomes" id="UP000183315">
    <property type="component" value="Unassembled WGS sequence"/>
</dbReference>
<keyword evidence="5" id="KW-1185">Reference proteome</keyword>
<feature type="transmembrane region" description="Helical" evidence="1">
    <location>
        <begin position="29"/>
        <end position="45"/>
    </location>
</feature>
<feature type="transmembrane region" description="Helical" evidence="1">
    <location>
        <begin position="269"/>
        <end position="287"/>
    </location>
</feature>
<dbReference type="InterPro" id="IPR043968">
    <property type="entry name" value="SGNH"/>
</dbReference>
<keyword evidence="4" id="KW-0012">Acyltransferase</keyword>
<dbReference type="eggNOG" id="COG1835">
    <property type="taxonomic scope" value="Bacteria"/>
</dbReference>
<accession>A0A1H6YDS2</accession>
<evidence type="ECO:0000313" key="4">
    <source>
        <dbReference type="EMBL" id="SEJ39433.1"/>
    </source>
</evidence>
<dbReference type="PANTHER" id="PTHR23028:SF53">
    <property type="entry name" value="ACYL_TRANSF_3 DOMAIN-CONTAINING PROTEIN"/>
    <property type="match status" value="1"/>
</dbReference>
<sequence>MAALTSTTMPARRAAPPTNASRFRLDIQGLRAIAVAAVVLYHAGVPFLQRGYLGVDVFFVISGFLITGHLLKRLETTGRVGYAEFYARRARRILPASFTVLLLSIGAAMLWYPPLLMHEVWRGALATAFYVPNIYFAMERTDYLSGTNPSLFQHYWSLGVEEQFYLLWPIALALGWAFARTRRALFIVVAFLVAGSFAAGVVGTVWNQPMAFFMLPTRAWELGIGGLVAFAAARHRAPLGRTTASVVSWSGLACILLTLTLYPPATMPPGTGALPAVLATAAVILAGSRDAPSGASIVLSVRPLTFLGTISYALYLVHWPALMVPQAAFGFGTAVSTTTKVGIALLCVPLAWLLFRYIEKPARNASVLADAPAWRTLAAAVGASFAAVASATLAYEATKDTPLAGRDSSVVPHGYPSSYVPSDLAPDLWSATGDLPELYENGCNNDFATVESTGCLFGSATAPRIALFGDSHAAQWYPALTTFAEANGYAVQTLTKDACPAVSADFARDGRTYQECTLWRDGAIAELNAQSLELVVISSHVLAPLAPEPKDRHATWTAALGRTLARVEAHAVVLADTPSLDRDPVLCLAANLDEALACSTPREAAIDPDLQTAEARTATLAGATYVDLTDHICSGDSCPPILGSTLVYRDEHHITATFAEQLAAVLGGELLDVLDAESSKGQHVHASSSR</sequence>
<feature type="transmembrane region" description="Helical" evidence="1">
    <location>
        <begin position="299"/>
        <end position="317"/>
    </location>
</feature>
<dbReference type="GO" id="GO:0016787">
    <property type="term" value="F:hydrolase activity"/>
    <property type="evidence" value="ECO:0007669"/>
    <property type="project" value="UniProtKB-KW"/>
</dbReference>
<proteinExistence type="predicted"/>
<keyword evidence="1" id="KW-0472">Membrane</keyword>
<evidence type="ECO:0000259" key="3">
    <source>
        <dbReference type="Pfam" id="PF19040"/>
    </source>
</evidence>
<evidence type="ECO:0000313" key="5">
    <source>
        <dbReference type="Proteomes" id="UP000183315"/>
    </source>
</evidence>
<feature type="transmembrane region" description="Helical" evidence="1">
    <location>
        <begin position="329"/>
        <end position="355"/>
    </location>
</feature>
<dbReference type="GO" id="GO:0009103">
    <property type="term" value="P:lipopolysaccharide biosynthetic process"/>
    <property type="evidence" value="ECO:0007669"/>
    <property type="project" value="TreeGrafter"/>
</dbReference>
<dbReference type="Pfam" id="PF01757">
    <property type="entry name" value="Acyl_transf_3"/>
    <property type="match status" value="1"/>
</dbReference>
<dbReference type="InterPro" id="IPR002656">
    <property type="entry name" value="Acyl_transf_3_dom"/>
</dbReference>